<dbReference type="AlphaFoldDB" id="A0A2M3ZP28"/>
<organism evidence="2">
    <name type="scientific">Anopheles braziliensis</name>
    <dbReference type="NCBI Taxonomy" id="58242"/>
    <lineage>
        <taxon>Eukaryota</taxon>
        <taxon>Metazoa</taxon>
        <taxon>Ecdysozoa</taxon>
        <taxon>Arthropoda</taxon>
        <taxon>Hexapoda</taxon>
        <taxon>Insecta</taxon>
        <taxon>Pterygota</taxon>
        <taxon>Neoptera</taxon>
        <taxon>Endopterygota</taxon>
        <taxon>Diptera</taxon>
        <taxon>Nematocera</taxon>
        <taxon>Culicoidea</taxon>
        <taxon>Culicidae</taxon>
        <taxon>Anophelinae</taxon>
        <taxon>Anopheles</taxon>
    </lineage>
</organism>
<feature type="signal peptide" evidence="1">
    <location>
        <begin position="1"/>
        <end position="21"/>
    </location>
</feature>
<feature type="chain" id="PRO_5014643148" evidence="1">
    <location>
        <begin position="22"/>
        <end position="72"/>
    </location>
</feature>
<accession>A0A2M3ZP28</accession>
<protein>
    <submittedName>
        <fullName evidence="2">Putative secreted peptide</fullName>
    </submittedName>
</protein>
<reference evidence="2" key="1">
    <citation type="submission" date="2018-01" db="EMBL/GenBank/DDBJ databases">
        <title>An insight into the sialome of Amazonian anophelines.</title>
        <authorList>
            <person name="Ribeiro J.M."/>
            <person name="Scarpassa V."/>
            <person name="Calvo E."/>
        </authorList>
    </citation>
    <scope>NUCLEOTIDE SEQUENCE</scope>
    <source>
        <tissue evidence="2">Salivary glands</tissue>
    </source>
</reference>
<dbReference type="EMBL" id="GGFM01009563">
    <property type="protein sequence ID" value="MBW30314.1"/>
    <property type="molecule type" value="Transcribed_RNA"/>
</dbReference>
<name>A0A2M3ZP28_9DIPT</name>
<evidence type="ECO:0000313" key="2">
    <source>
        <dbReference type="EMBL" id="MBW30314.1"/>
    </source>
</evidence>
<sequence>MSHKVGHFLLSLFIHYSFLNASATLTPPLRSSNTAHIANQRICLIKPLREGFSCISIICTSWDTLPSYNHHL</sequence>
<keyword evidence="1" id="KW-0732">Signal</keyword>
<proteinExistence type="predicted"/>
<evidence type="ECO:0000256" key="1">
    <source>
        <dbReference type="SAM" id="SignalP"/>
    </source>
</evidence>